<accession>A0ABX0N689</accession>
<feature type="region of interest" description="Disordered" evidence="1">
    <location>
        <begin position="1"/>
        <end position="34"/>
    </location>
</feature>
<reference evidence="2 3" key="1">
    <citation type="submission" date="2019-10" db="EMBL/GenBank/DDBJ databases">
        <title>Taxonomy of Antarctic Massilia spp.: description of Massilia rubra sp. nov., Massilia aquatica sp. nov., Massilia mucilaginosa sp. nov., Massilia frigida sp. nov. isolated from streams, lakes and regoliths.</title>
        <authorList>
            <person name="Holochova P."/>
            <person name="Sedlacek I."/>
            <person name="Kralova S."/>
            <person name="Maslanova I."/>
            <person name="Busse H.-J."/>
            <person name="Stankova E."/>
            <person name="Vrbovska V."/>
            <person name="Kovarovic V."/>
            <person name="Bartak M."/>
            <person name="Svec P."/>
            <person name="Pantucek R."/>
        </authorList>
    </citation>
    <scope>NUCLEOTIDE SEQUENCE [LARGE SCALE GENOMIC DNA]</scope>
    <source>
        <strain evidence="2 3">CCM 8695</strain>
    </source>
</reference>
<evidence type="ECO:0000256" key="1">
    <source>
        <dbReference type="SAM" id="MobiDB-lite"/>
    </source>
</evidence>
<sequence length="248" mass="25943">MASASERGGGAQRPEPAASLARRIRTGRHAPPDRAFRDAPAELAVLNAAPAMPGRAPLPPRRALLRDLAACVLTILPGLSGAQAALAARGAASLERSIKAAFLYKFLGYAEFPASAFADAGAPLVIGVAGADELAADLARIVAGRVVQGRQVVVRTLREQEAPAGVHLLFIGGDDTVRLRHALRAPGTGAILVVTESEQGLQQGSVINFRIVEERVRFDVSLEAADRNSVKLSSRLLTVANHVHKGAP</sequence>
<dbReference type="InterPro" id="IPR025293">
    <property type="entry name" value="YfiR/HmsC-like"/>
</dbReference>
<keyword evidence="3" id="KW-1185">Reference proteome</keyword>
<dbReference type="Proteomes" id="UP000621455">
    <property type="component" value="Unassembled WGS sequence"/>
</dbReference>
<name>A0ABX0N689_9BURK</name>
<proteinExistence type="predicted"/>
<gene>
    <name evidence="2" type="ORF">F2P44_16745</name>
</gene>
<dbReference type="EMBL" id="WHJG01000016">
    <property type="protein sequence ID" value="NHZ80911.1"/>
    <property type="molecule type" value="Genomic_DNA"/>
</dbReference>
<dbReference type="Pfam" id="PF13689">
    <property type="entry name" value="DUF4154"/>
    <property type="match status" value="1"/>
</dbReference>
<protein>
    <submittedName>
        <fullName evidence="2">DUF4154 domain-containing protein</fullName>
    </submittedName>
</protein>
<evidence type="ECO:0000313" key="3">
    <source>
        <dbReference type="Proteomes" id="UP000621455"/>
    </source>
</evidence>
<evidence type="ECO:0000313" key="2">
    <source>
        <dbReference type="EMBL" id="NHZ80911.1"/>
    </source>
</evidence>
<organism evidence="2 3">
    <name type="scientific">Massilia frigida</name>
    <dbReference type="NCBI Taxonomy" id="2609281"/>
    <lineage>
        <taxon>Bacteria</taxon>
        <taxon>Pseudomonadati</taxon>
        <taxon>Pseudomonadota</taxon>
        <taxon>Betaproteobacteria</taxon>
        <taxon>Burkholderiales</taxon>
        <taxon>Oxalobacteraceae</taxon>
        <taxon>Telluria group</taxon>
        <taxon>Massilia</taxon>
    </lineage>
</organism>
<comment type="caution">
    <text evidence="2">The sequence shown here is derived from an EMBL/GenBank/DDBJ whole genome shotgun (WGS) entry which is preliminary data.</text>
</comment>